<dbReference type="Pfam" id="PF13087">
    <property type="entry name" value="AAA_12"/>
    <property type="match status" value="1"/>
</dbReference>
<proteinExistence type="predicted"/>
<evidence type="ECO:0000256" key="3">
    <source>
        <dbReference type="ARBA" id="ARBA00022771"/>
    </source>
</evidence>
<feature type="coiled-coil region" evidence="5">
    <location>
        <begin position="987"/>
        <end position="1014"/>
    </location>
</feature>
<dbReference type="RefSeq" id="XP_038070359.1">
    <property type="nucleotide sequence ID" value="XM_038214431.1"/>
</dbReference>
<evidence type="ECO:0000256" key="6">
    <source>
        <dbReference type="SAM" id="MobiDB-lite"/>
    </source>
</evidence>
<dbReference type="GO" id="GO:0031048">
    <property type="term" value="P:regulatory ncRNA-mediated heterochromatin formation"/>
    <property type="evidence" value="ECO:0007669"/>
    <property type="project" value="TreeGrafter"/>
</dbReference>
<feature type="domain" description="NF-X1-type" evidence="7">
    <location>
        <begin position="1452"/>
        <end position="1470"/>
    </location>
</feature>
<dbReference type="Gene3D" id="3.40.50.300">
    <property type="entry name" value="P-loop containing nucleotide triphosphate hydrolases"/>
    <property type="match status" value="3"/>
</dbReference>
<dbReference type="PANTHER" id="PTHR10887:SF341">
    <property type="entry name" value="NFX1-TYPE ZINC FINGER-CONTAINING PROTEIN 1"/>
    <property type="match status" value="1"/>
</dbReference>
<dbReference type="InterPro" id="IPR000967">
    <property type="entry name" value="Znf_NFX1"/>
</dbReference>
<dbReference type="InterPro" id="IPR057373">
    <property type="entry name" value="ZNFX1"/>
</dbReference>
<evidence type="ECO:0000313" key="9">
    <source>
        <dbReference type="Proteomes" id="UP000887568"/>
    </source>
</evidence>
<evidence type="ECO:0000259" key="7">
    <source>
        <dbReference type="SMART" id="SM00438"/>
    </source>
</evidence>
<evidence type="ECO:0000256" key="4">
    <source>
        <dbReference type="ARBA" id="ARBA00022833"/>
    </source>
</evidence>
<dbReference type="GO" id="GO:0004386">
    <property type="term" value="F:helicase activity"/>
    <property type="evidence" value="ECO:0007669"/>
    <property type="project" value="InterPro"/>
</dbReference>
<feature type="domain" description="NF-X1-type" evidence="7">
    <location>
        <begin position="1678"/>
        <end position="1711"/>
    </location>
</feature>
<dbReference type="Proteomes" id="UP000887568">
    <property type="component" value="Unplaced"/>
</dbReference>
<evidence type="ECO:0000313" key="8">
    <source>
        <dbReference type="EnsemblMetazoa" id="XP_038070359.1"/>
    </source>
</evidence>
<keyword evidence="3" id="KW-0863">Zinc-finger</keyword>
<dbReference type="SUPFAM" id="SSF52540">
    <property type="entry name" value="P-loop containing nucleoside triphosphate hydrolases"/>
    <property type="match status" value="1"/>
</dbReference>
<dbReference type="OMA" id="ETHFRLI"/>
<dbReference type="Pfam" id="PF25396">
    <property type="entry name" value="ZNFX1"/>
    <property type="match status" value="1"/>
</dbReference>
<feature type="region of interest" description="Disordered" evidence="6">
    <location>
        <begin position="1"/>
        <end position="34"/>
    </location>
</feature>
<feature type="domain" description="NF-X1-type" evidence="7">
    <location>
        <begin position="1399"/>
        <end position="1421"/>
    </location>
</feature>
<dbReference type="SMART" id="SM00438">
    <property type="entry name" value="ZnF_NFX"/>
    <property type="match status" value="9"/>
</dbReference>
<dbReference type="OrthoDB" id="2423195at2759"/>
<feature type="domain" description="NF-X1-type" evidence="7">
    <location>
        <begin position="1563"/>
        <end position="1586"/>
    </location>
</feature>
<evidence type="ECO:0000256" key="1">
    <source>
        <dbReference type="ARBA" id="ARBA00022723"/>
    </source>
</evidence>
<feature type="compositionally biased region" description="Basic and acidic residues" evidence="6">
    <location>
        <begin position="9"/>
        <end position="18"/>
    </location>
</feature>
<dbReference type="GO" id="GO:0008270">
    <property type="term" value="F:zinc ion binding"/>
    <property type="evidence" value="ECO:0007669"/>
    <property type="project" value="UniProtKB-KW"/>
</dbReference>
<dbReference type="GO" id="GO:0031380">
    <property type="term" value="C:nuclear RNA-directed RNA polymerase complex"/>
    <property type="evidence" value="ECO:0007669"/>
    <property type="project" value="TreeGrafter"/>
</dbReference>
<keyword evidence="9" id="KW-1185">Reference proteome</keyword>
<reference evidence="8" key="1">
    <citation type="submission" date="2022-11" db="UniProtKB">
        <authorList>
            <consortium name="EnsemblMetazoa"/>
        </authorList>
    </citation>
    <scope>IDENTIFICATION</scope>
</reference>
<keyword evidence="4" id="KW-0862">Zinc</keyword>
<dbReference type="InterPro" id="IPR041679">
    <property type="entry name" value="DNA2/NAM7-like_C"/>
</dbReference>
<dbReference type="InterPro" id="IPR041677">
    <property type="entry name" value="DNA2/NAM7_AAA_11"/>
</dbReference>
<dbReference type="CDD" id="cd18808">
    <property type="entry name" value="SF1_C_Upf1"/>
    <property type="match status" value="1"/>
</dbReference>
<sequence>MQSIPFVMDTERQEDRNKNAPTCDTSATSSANGHIAELQPKLDTTVQGSIPAEPYQVKPKTKTLPFTEKQLQKFLEGKPSVVLSELVEKKDECMALLNQDQISDNTLQLILQVLSILCSLDPVSAHIEELNVVLTMVESSLFFSKHLTRVLVCLPIEEPSEIDGENDNDVHMLGMVVKLLRLFLQNKPSSYSEVGGALILLEKVVTSECLMVDLQQLKISYHAVEQAQRTAKERASEKPPPNNFRDIPIFPESREIRQVTKPFLRKNIIKGTYENVEHYLDVQFRLLREDFVAPLREGVTEFLLDTSSRLQDIRIYNNVRILNRKMGYSSLIHTLAFDTKPFQRYHWESSKRLLYGSFVCLTKDKFQHIICATVENRDVKALVCGRVDVRFLNETRNLLEGPYIMAESAAYFEACRPVLEGLQQINEHNFPFKKYMVDVASTVDPPAYLNASRPSEKDLSDEDSVTYDLTILDKKSSKATEIPVLKMESWPSAEDLHLDESQKAALQTALAKEFAIIQGPPGTGKTYIGLKIVQLLLHNMSHPRLDEGMQVRGGAPPQAPILVVCYTNHALDQFLEGIHHFGERRIIRVGGRSNSELLRDRNLSYIRQNRRKEKRTCPREVGTVLRQLREGDEIIRRLLLKMELPTKVLLNVKALREYMTCSEYEALLLQHRRDNASEEDPQKLLNWLSIIEERNDQTIKDEIFHENAAYDLRCTKRCGKNRDVDPVKELQKPEVMTDEKANTVERVWSLKILDRWRLYRLWVKRYLEDHKVELQRQRQIHDDLSKQLQALNLQKGVFRGRGRGRRGWKDPREVEMHLQATTEAITFLLLKIELPTKVLLNVWALQRYMSRSEYGALLIQRQRGQEPQEDQQKLLNWLDVIEANENIQVDDEGRRIQLERQVDDMDDLDITNEKRQITIEQQTYRENAAYGLKCNKRCGKNRDVEPIVELQKPDVMTEGEAAGVERVWSLKIWNRWRLYRFWVKRYLRDHEAKLQEQRQVHDNLLKTLQSMNGEEDLEILQKAKVIGMTTTGAAKCRAVLQRLCPSIVVVEEAAEVLEAHIITSLTEKCQHLILIGDHQQLKPNPTVYRLAKQFNLDTSLFERMINNGMPCRSLTHQHRMRPEISKLMKKYFYKNLYDDQSVLKMDNVKGVAHNMFFIDHQHLESQSGDSKTKSNQYEAEVLVGLCKYLLQQGYDNSQITILTAYTGQMFCFRRLMDKATFEGVRVCVVDNFQGEENDIILLSLVRSNEEESIGFLRTKNRVCVALSRARMGFYCMGNGSILKKAHIWQDIFTTLEADNRIGASLPLVCRNHPNKITQVTSKEDFMEKVPLGGCDVPCDVRLPCGHVCALLCHAFDTDHEEYTCEKPCVRKCERQHPCPLECHEECKCPVELTKTMSDCGHVIQVSCHEYDSITCPKPCPRFCHDSQHQCRKLCCEICLENCPEKCKRTLPCGHSCRNACGDLCTRYCKVRVDRTLTKCGHTVRMDCGAKPDKKKLAEMLYMYLPSIDDPYTCKERCEKMLECGHRCPNVCGIPCKLPSHYRYRFRMNVKTCDEPVERTYTSCGHRVTVPCHKDISDVPCSDQCEKLLSCGHRCPRKCCEKCPPENTKSLTIFKKLLESPLTARRFYFRENSEESSEESSDCDEDEEIFLNSFLGDQRDVSGYFRSLCQEKCQKELDCGHKCPNKCGEPCPPVKSDAIRKYSWGIKTECRVGVKKKLPGCDHYVSVRCSMDVSSFMCTEICEKVLPCGHRCPRKCSEVCPKRQRDDETFLKGVLGHPRDVRAYLLSVCQEKCQRELACGHNCPNKCGEPCPPVKSQKIRKSPWGIKTKCQEEVKKKLPGCDHDVSVRCSADVSSFVCTEKCEKVLPCGHPCPNKCIEPCPGDRTFKLRATKGSKNYRKRTGPRERCEVVVQKAPPCGHKTKSMPCWKAESSAHIPCNFPCGAVLKCGHRCTGNCDSCKQGTQHQPCPKVCNRQLLCGHNCTGSCGGCCSPDCRRCRDDLRQGSSQDLTSSSPCKHNVTHRYLKTNACFRPCNQKLKCKHPCIGVCGEPCPPFCNVCDKKSVRTNLPKGQFHPRDMYVYLPDCKHPCQVQSLDRTVAAVKNTIDKGCFQIRYVLCPKCKEPIRHCSRYDGVLQIMRESINTARHICRQNSIALQKNDGATTPLSFTAGKWMRCRRGHVFHLEEGSSKVGGGQEPIACPECLKQKSS</sequence>
<dbReference type="FunFam" id="3.40.50.300:FF:000742">
    <property type="entry name" value="NFX1-type zinc finger-containing protein 1"/>
    <property type="match status" value="1"/>
</dbReference>
<dbReference type="CDD" id="cd17936">
    <property type="entry name" value="EEXXEc_NFX1"/>
    <property type="match status" value="1"/>
</dbReference>
<evidence type="ECO:0000256" key="5">
    <source>
        <dbReference type="SAM" id="Coils"/>
    </source>
</evidence>
<dbReference type="InterPro" id="IPR027417">
    <property type="entry name" value="P-loop_NTPase"/>
</dbReference>
<name>A0A914B3H8_PATMI</name>
<protein>
    <recommendedName>
        <fullName evidence="7">NF-X1-type domain-containing protein</fullName>
    </recommendedName>
</protein>
<dbReference type="GeneID" id="119739465"/>
<feature type="domain" description="NF-X1-type" evidence="7">
    <location>
        <begin position="1423"/>
        <end position="1448"/>
    </location>
</feature>
<feature type="domain" description="NF-X1-type" evidence="7">
    <location>
        <begin position="1344"/>
        <end position="1366"/>
    </location>
</feature>
<dbReference type="InterPro" id="IPR047187">
    <property type="entry name" value="SF1_C_Upf1"/>
</dbReference>
<dbReference type="PANTHER" id="PTHR10887">
    <property type="entry name" value="DNA2/NAM7 HELICASE FAMILY"/>
    <property type="match status" value="1"/>
</dbReference>
<evidence type="ECO:0000256" key="2">
    <source>
        <dbReference type="ARBA" id="ARBA00022737"/>
    </source>
</evidence>
<keyword evidence="2" id="KW-0677">Repeat</keyword>
<dbReference type="Pfam" id="PF13086">
    <property type="entry name" value="AAA_11"/>
    <property type="match status" value="2"/>
</dbReference>
<dbReference type="InterPro" id="IPR045055">
    <property type="entry name" value="DNA2/NAM7-like"/>
</dbReference>
<keyword evidence="5" id="KW-0175">Coiled coil</keyword>
<organism evidence="8 9">
    <name type="scientific">Patiria miniata</name>
    <name type="common">Bat star</name>
    <name type="synonym">Asterina miniata</name>
    <dbReference type="NCBI Taxonomy" id="46514"/>
    <lineage>
        <taxon>Eukaryota</taxon>
        <taxon>Metazoa</taxon>
        <taxon>Echinodermata</taxon>
        <taxon>Eleutherozoa</taxon>
        <taxon>Asterozoa</taxon>
        <taxon>Asteroidea</taxon>
        <taxon>Valvatacea</taxon>
        <taxon>Valvatida</taxon>
        <taxon>Asterinidae</taxon>
        <taxon>Patiria</taxon>
    </lineage>
</organism>
<keyword evidence="1" id="KW-0479">Metal-binding</keyword>
<feature type="domain" description="NF-X1-type" evidence="7">
    <location>
        <begin position="1747"/>
        <end position="1763"/>
    </location>
</feature>
<feature type="domain" description="NF-X1-type" evidence="7">
    <location>
        <begin position="1946"/>
        <end position="1959"/>
    </location>
</feature>
<feature type="compositionally biased region" description="Polar residues" evidence="6">
    <location>
        <begin position="19"/>
        <end position="32"/>
    </location>
</feature>
<feature type="coiled-coil region" evidence="5">
    <location>
        <begin position="767"/>
        <end position="794"/>
    </location>
</feature>
<dbReference type="EnsemblMetazoa" id="XM_038214431.1">
    <property type="protein sequence ID" value="XP_038070359.1"/>
    <property type="gene ID" value="LOC119739465"/>
</dbReference>
<feature type="domain" description="NF-X1-type" evidence="7">
    <location>
        <begin position="1798"/>
        <end position="1831"/>
    </location>
</feature>
<accession>A0A914B3H8</accession>